<evidence type="ECO:0000313" key="5">
    <source>
        <dbReference type="EMBL" id="TQM65402.1"/>
    </source>
</evidence>
<evidence type="ECO:0000313" key="6">
    <source>
        <dbReference type="Proteomes" id="UP000318331"/>
    </source>
</evidence>
<dbReference type="NCBIfam" id="NF033902">
    <property type="entry name" value="iso_D2_wall_anc"/>
    <property type="match status" value="1"/>
</dbReference>
<proteinExistence type="predicted"/>
<organism evidence="5 6">
    <name type="scientific">Klugiella xanthotipulae</name>
    <dbReference type="NCBI Taxonomy" id="244735"/>
    <lineage>
        <taxon>Bacteria</taxon>
        <taxon>Bacillati</taxon>
        <taxon>Actinomycetota</taxon>
        <taxon>Actinomycetes</taxon>
        <taxon>Micrococcales</taxon>
        <taxon>Microbacteriaceae</taxon>
        <taxon>Klugiella</taxon>
    </lineage>
</organism>
<dbReference type="EMBL" id="VFPN01000001">
    <property type="protein sequence ID" value="TQM65402.1"/>
    <property type="molecule type" value="Genomic_DNA"/>
</dbReference>
<comment type="caution">
    <text evidence="5">The sequence shown here is derived from an EMBL/GenBank/DDBJ whole genome shotgun (WGS) entry which is preliminary data.</text>
</comment>
<evidence type="ECO:0000259" key="3">
    <source>
        <dbReference type="Pfam" id="PF16555"/>
    </source>
</evidence>
<dbReference type="PROSITE" id="PS51257">
    <property type="entry name" value="PROKAR_LIPOPROTEIN"/>
    <property type="match status" value="1"/>
</dbReference>
<feature type="transmembrane region" description="Helical" evidence="1">
    <location>
        <begin position="510"/>
        <end position="528"/>
    </location>
</feature>
<dbReference type="InterPro" id="IPR013783">
    <property type="entry name" value="Ig-like_fold"/>
</dbReference>
<reference evidence="5 6" key="1">
    <citation type="submission" date="2019-06" db="EMBL/GenBank/DDBJ databases">
        <title>Sequencing the genomes of 1000 actinobacteria strains.</title>
        <authorList>
            <person name="Klenk H.-P."/>
        </authorList>
    </citation>
    <scope>NUCLEOTIDE SEQUENCE [LARGE SCALE GENOMIC DNA]</scope>
    <source>
        <strain evidence="5 6">DSM 18031</strain>
    </source>
</reference>
<dbReference type="Gene3D" id="2.60.40.10">
    <property type="entry name" value="Immunoglobulins"/>
    <property type="match status" value="2"/>
</dbReference>
<keyword evidence="1" id="KW-1133">Transmembrane helix</keyword>
<evidence type="ECO:0000259" key="4">
    <source>
        <dbReference type="Pfam" id="PF17802"/>
    </source>
</evidence>
<dbReference type="InterPro" id="IPR032364">
    <property type="entry name" value="GramPos_pilinD1_N"/>
</dbReference>
<keyword evidence="2" id="KW-0732">Signal</keyword>
<accession>A0A543I481</accession>
<name>A0A543I481_9MICO</name>
<dbReference type="AlphaFoldDB" id="A0A543I481"/>
<dbReference type="Pfam" id="PF17802">
    <property type="entry name" value="SpaA"/>
    <property type="match status" value="1"/>
</dbReference>
<keyword evidence="1" id="KW-0472">Membrane</keyword>
<evidence type="ECO:0000256" key="1">
    <source>
        <dbReference type="SAM" id="Phobius"/>
    </source>
</evidence>
<dbReference type="Proteomes" id="UP000318331">
    <property type="component" value="Unassembled WGS sequence"/>
</dbReference>
<feature type="chain" id="PRO_5022094631" evidence="2">
    <location>
        <begin position="34"/>
        <end position="539"/>
    </location>
</feature>
<sequence length="539" mass="57113">MKNNPTGRRWCSAAAMLAACAVAVVGLAGTASAASLDPYNIDPTRKSSITLTKYGTPAAEVPAVPAQGSGIENGVAPTTNSVLLDGAVFEIYKVNHSNLNLTKNEGWQYLETLIAATTAHPAKTAVEAQPGVTLNRIGSPVTTGRDGTGVITWTGLDLGLYYVVETNVPAGYKASEPFFVTAPMTDPVELDNWMYDVFVYPKNIKDDSVKVPLDTETPKPGDKMAWELRTTIPGDITHPVTIMRFTDTLAPELAPDVAAPGAVTMQIGTTWQSPVTSNISLVPETDFSVTVDGPSNTVSATLTAAGLAKINGTPNHYGKTILVHFNTVLEDDYVGVITNDAKIIVNKPGSSTETEEVTTPPGQAKFGEVTVNKTDSQNVPLTGAIFKVYYSHSATPDFTETGNPVTGVADTGAVCDMAGSGDPTSCTMDLRYSDFAEDTQLTAGDPRWNHYWLVEVTAPRDFELLTEAIPFEITKDTVVSGTHANTDMTVKNVKRGGGLELPFTGGTGTVLFLLGGVALLGGATVMIIHRVRRRNVAAE</sequence>
<dbReference type="InterPro" id="IPR026466">
    <property type="entry name" value="Fim_isopep_form_D2_dom"/>
</dbReference>
<dbReference type="Pfam" id="PF16555">
    <property type="entry name" value="GramPos_pilinD1"/>
    <property type="match status" value="1"/>
</dbReference>
<dbReference type="NCBIfam" id="TIGR01167">
    <property type="entry name" value="LPXTG_anchor"/>
    <property type="match status" value="1"/>
</dbReference>
<protein>
    <submittedName>
        <fullName evidence="5">LPXTG-motif cell wall-anchored protein/fimbrial isopeptide formation D2 family protein</fullName>
    </submittedName>
</protein>
<feature type="domain" description="Gram-positive pilin subunit D1 N-terminal" evidence="3">
    <location>
        <begin position="46"/>
        <end position="203"/>
    </location>
</feature>
<keyword evidence="6" id="KW-1185">Reference proteome</keyword>
<dbReference type="RefSeq" id="WP_170205966.1">
    <property type="nucleotide sequence ID" value="NZ_VFPN01000001.1"/>
</dbReference>
<feature type="domain" description="SpaA-like prealbumin fold" evidence="4">
    <location>
        <begin position="367"/>
        <end position="479"/>
    </location>
</feature>
<dbReference type="InterPro" id="IPR048052">
    <property type="entry name" value="FM1-like"/>
</dbReference>
<dbReference type="InterPro" id="IPR041033">
    <property type="entry name" value="SpaA_PFL_dom_1"/>
</dbReference>
<dbReference type="GO" id="GO:0005975">
    <property type="term" value="P:carbohydrate metabolic process"/>
    <property type="evidence" value="ECO:0007669"/>
    <property type="project" value="UniProtKB-ARBA"/>
</dbReference>
<dbReference type="NCBIfam" id="TIGR04226">
    <property type="entry name" value="RrgB_K2N_iso_D2"/>
    <property type="match status" value="1"/>
</dbReference>
<gene>
    <name evidence="5" type="ORF">FB466_0204</name>
</gene>
<feature type="signal peptide" evidence="2">
    <location>
        <begin position="1"/>
        <end position="33"/>
    </location>
</feature>
<keyword evidence="1" id="KW-0812">Transmembrane</keyword>
<dbReference type="Gene3D" id="2.60.40.740">
    <property type="match status" value="1"/>
</dbReference>
<evidence type="ECO:0000256" key="2">
    <source>
        <dbReference type="SAM" id="SignalP"/>
    </source>
</evidence>